<dbReference type="PANTHER" id="PTHR32308:SF0">
    <property type="entry name" value="HPCH_HPAI ALDOLASE_CITRATE LYASE DOMAIN-CONTAINING PROTEIN"/>
    <property type="match status" value="1"/>
</dbReference>
<dbReference type="EMBL" id="FONH01000001">
    <property type="protein sequence ID" value="SFD99959.1"/>
    <property type="molecule type" value="Genomic_DNA"/>
</dbReference>
<dbReference type="InterPro" id="IPR011206">
    <property type="entry name" value="Citrate_lyase_beta/mcl1/mcl2"/>
</dbReference>
<evidence type="ECO:0000256" key="2">
    <source>
        <dbReference type="ARBA" id="ARBA00022723"/>
    </source>
</evidence>
<evidence type="ECO:0000256" key="1">
    <source>
        <dbReference type="ARBA" id="ARBA00001946"/>
    </source>
</evidence>
<dbReference type="GO" id="GO:0000287">
    <property type="term" value="F:magnesium ion binding"/>
    <property type="evidence" value="ECO:0007669"/>
    <property type="project" value="TreeGrafter"/>
</dbReference>
<organism evidence="7 8">
    <name type="scientific">Dyella marensis</name>
    <dbReference type="NCBI Taxonomy" id="500610"/>
    <lineage>
        <taxon>Bacteria</taxon>
        <taxon>Pseudomonadati</taxon>
        <taxon>Pseudomonadota</taxon>
        <taxon>Gammaproteobacteria</taxon>
        <taxon>Lysobacterales</taxon>
        <taxon>Rhodanobacteraceae</taxon>
        <taxon>Dyella</taxon>
    </lineage>
</organism>
<sequence>MRPGSAHAAQSRHFNSERVVSRWVVNMKKFSRYCRSILFTPALVAERSVNADAADADIALIDLEDSVAAVHKAEARNRAVAFFSRPPITSCRRAVRINNLGSADGLLDLLALCGCPYKPEVVMVPKVESPRDLEIAGSLLGDGVELIAIIETPLGIENISATVSTRARLTATIFGAADFALTTGMSIDWQSQHYARSRLATATRGAGLHPLDSPWFDVRDAEGLTIAARRARELGYSGMGAVHPCQVPIINEIFSPSQDDIDRARRLVAASARDGSGICLIDGIAVGAPFIESARRLLQEFDAPRPMATGYYAEPANMGQA</sequence>
<proteinExistence type="predicted"/>
<dbReference type="GO" id="GO:0016829">
    <property type="term" value="F:lyase activity"/>
    <property type="evidence" value="ECO:0007669"/>
    <property type="project" value="UniProtKB-KW"/>
</dbReference>
<keyword evidence="3 5" id="KW-0460">Magnesium</keyword>
<keyword evidence="8" id="KW-1185">Reference proteome</keyword>
<dbReference type="SUPFAM" id="SSF51621">
    <property type="entry name" value="Phosphoenolpyruvate/pyruvate domain"/>
    <property type="match status" value="1"/>
</dbReference>
<feature type="domain" description="HpcH/HpaI aldolase/citrate lyase" evidence="6">
    <location>
        <begin position="35"/>
        <end position="244"/>
    </location>
</feature>
<dbReference type="STRING" id="500610.SAMN02799615_00055"/>
<name>A0A1I1WY05_9GAMM</name>
<keyword evidence="7" id="KW-0456">Lyase</keyword>
<feature type="binding site" evidence="5">
    <location>
        <position position="178"/>
    </location>
    <ligand>
        <name>Mg(2+)</name>
        <dbReference type="ChEBI" id="CHEBI:18420"/>
    </ligand>
</feature>
<evidence type="ECO:0000256" key="4">
    <source>
        <dbReference type="PIRSR" id="PIRSR015582-1"/>
    </source>
</evidence>
<keyword evidence="2 5" id="KW-0479">Metal-binding</keyword>
<gene>
    <name evidence="7" type="ORF">SAMN02799615_00055</name>
</gene>
<accession>A0A1I1WY05</accession>
<dbReference type="Pfam" id="PF03328">
    <property type="entry name" value="HpcH_HpaI"/>
    <property type="match status" value="1"/>
</dbReference>
<evidence type="ECO:0000313" key="8">
    <source>
        <dbReference type="Proteomes" id="UP000199477"/>
    </source>
</evidence>
<protein>
    <submittedName>
        <fullName evidence="7">(S)-citramalyl-CoA lyase</fullName>
    </submittedName>
</protein>
<feature type="binding site" evidence="4">
    <location>
        <position position="96"/>
    </location>
    <ligand>
        <name>substrate</name>
    </ligand>
</feature>
<reference evidence="8" key="1">
    <citation type="submission" date="2016-10" db="EMBL/GenBank/DDBJ databases">
        <authorList>
            <person name="Varghese N."/>
            <person name="Submissions S."/>
        </authorList>
    </citation>
    <scope>NUCLEOTIDE SEQUENCE [LARGE SCALE GENOMIC DNA]</scope>
    <source>
        <strain evidence="8">UNC178MFTsu3.1</strain>
    </source>
</reference>
<comment type="cofactor">
    <cofactor evidence="1">
        <name>Mg(2+)</name>
        <dbReference type="ChEBI" id="CHEBI:18420"/>
    </cofactor>
</comment>
<evidence type="ECO:0000256" key="5">
    <source>
        <dbReference type="PIRSR" id="PIRSR015582-2"/>
    </source>
</evidence>
<feature type="binding site" evidence="5">
    <location>
        <position position="151"/>
    </location>
    <ligand>
        <name>Mg(2+)</name>
        <dbReference type="ChEBI" id="CHEBI:18420"/>
    </ligand>
</feature>
<dbReference type="InterPro" id="IPR040442">
    <property type="entry name" value="Pyrv_kinase-like_dom_sf"/>
</dbReference>
<dbReference type="InterPro" id="IPR005000">
    <property type="entry name" value="Aldolase/citrate-lyase_domain"/>
</dbReference>
<dbReference type="PIRSF" id="PIRSF015582">
    <property type="entry name" value="Cit_lyase_B"/>
    <property type="match status" value="1"/>
</dbReference>
<evidence type="ECO:0000256" key="3">
    <source>
        <dbReference type="ARBA" id="ARBA00022842"/>
    </source>
</evidence>
<dbReference type="AlphaFoldDB" id="A0A1I1WY05"/>
<evidence type="ECO:0000259" key="6">
    <source>
        <dbReference type="Pfam" id="PF03328"/>
    </source>
</evidence>
<feature type="binding site" evidence="4">
    <location>
        <position position="151"/>
    </location>
    <ligand>
        <name>substrate</name>
    </ligand>
</feature>
<evidence type="ECO:0000313" key="7">
    <source>
        <dbReference type="EMBL" id="SFD99959.1"/>
    </source>
</evidence>
<dbReference type="Gene3D" id="3.20.20.60">
    <property type="entry name" value="Phosphoenolpyruvate-binding domains"/>
    <property type="match status" value="1"/>
</dbReference>
<dbReference type="GO" id="GO:0006107">
    <property type="term" value="P:oxaloacetate metabolic process"/>
    <property type="evidence" value="ECO:0007669"/>
    <property type="project" value="TreeGrafter"/>
</dbReference>
<dbReference type="Proteomes" id="UP000199477">
    <property type="component" value="Unassembled WGS sequence"/>
</dbReference>
<dbReference type="InterPro" id="IPR015813">
    <property type="entry name" value="Pyrv/PenolPyrv_kinase-like_dom"/>
</dbReference>
<dbReference type="PANTHER" id="PTHR32308">
    <property type="entry name" value="LYASE BETA SUBUNIT, PUTATIVE (AFU_ORTHOLOGUE AFUA_4G13030)-RELATED"/>
    <property type="match status" value="1"/>
</dbReference>